<name>A0A0C3NYV3_PHLG1</name>
<dbReference type="STRING" id="745531.A0A0C3NYV3"/>
<dbReference type="OrthoDB" id="3264219at2759"/>
<sequence length="255" mass="28431">MTQLFRDMRMYGHVVVVLFAVTVLGIDAYLASIFLPNLHRDFTIFALVVTSLTILTFLVLNQWSQPITEFVCMFVLAVLWLGMGAWSADIIGNVQCDAIESSSRTQTKSGSVSSKAYCYEMKVIEAFSWMNFVLLAVFIWILIALTSRAKVFGRYRAWFEPVWELPWFGQYPGGMEQMDGSPGRYNYAYPAGSPMGYPGGMPMQQPFPQQPFSQQPQLVNGGYLVSQQPGHSVVIQPNAHGAPMVTQVPGMVTSV</sequence>
<gene>
    <name evidence="2" type="ORF">PHLGIDRAFT_101049</name>
</gene>
<reference evidence="2 3" key="1">
    <citation type="journal article" date="2014" name="PLoS Genet.">
        <title>Analysis of the Phlebiopsis gigantea genome, transcriptome and secretome provides insight into its pioneer colonization strategies of wood.</title>
        <authorList>
            <person name="Hori C."/>
            <person name="Ishida T."/>
            <person name="Igarashi K."/>
            <person name="Samejima M."/>
            <person name="Suzuki H."/>
            <person name="Master E."/>
            <person name="Ferreira P."/>
            <person name="Ruiz-Duenas F.J."/>
            <person name="Held B."/>
            <person name="Canessa P."/>
            <person name="Larrondo L.F."/>
            <person name="Schmoll M."/>
            <person name="Druzhinina I.S."/>
            <person name="Kubicek C.P."/>
            <person name="Gaskell J.A."/>
            <person name="Kersten P."/>
            <person name="St John F."/>
            <person name="Glasner J."/>
            <person name="Sabat G."/>
            <person name="Splinter BonDurant S."/>
            <person name="Syed K."/>
            <person name="Yadav J."/>
            <person name="Mgbeahuruike A.C."/>
            <person name="Kovalchuk A."/>
            <person name="Asiegbu F.O."/>
            <person name="Lackner G."/>
            <person name="Hoffmeister D."/>
            <person name="Rencoret J."/>
            <person name="Gutierrez A."/>
            <person name="Sun H."/>
            <person name="Lindquist E."/>
            <person name="Barry K."/>
            <person name="Riley R."/>
            <person name="Grigoriev I.V."/>
            <person name="Henrissat B."/>
            <person name="Kues U."/>
            <person name="Berka R.M."/>
            <person name="Martinez A.T."/>
            <person name="Covert S.F."/>
            <person name="Blanchette R.A."/>
            <person name="Cullen D."/>
        </authorList>
    </citation>
    <scope>NUCLEOTIDE SEQUENCE [LARGE SCALE GENOMIC DNA]</scope>
    <source>
        <strain evidence="2 3">11061_1 CR5-6</strain>
    </source>
</reference>
<organism evidence="2 3">
    <name type="scientific">Phlebiopsis gigantea (strain 11061_1 CR5-6)</name>
    <name type="common">White-rot fungus</name>
    <name type="synonym">Peniophora gigantea</name>
    <dbReference type="NCBI Taxonomy" id="745531"/>
    <lineage>
        <taxon>Eukaryota</taxon>
        <taxon>Fungi</taxon>
        <taxon>Dikarya</taxon>
        <taxon>Basidiomycota</taxon>
        <taxon>Agaricomycotina</taxon>
        <taxon>Agaricomycetes</taxon>
        <taxon>Polyporales</taxon>
        <taxon>Phanerochaetaceae</taxon>
        <taxon>Phlebiopsis</taxon>
    </lineage>
</organism>
<keyword evidence="1" id="KW-1133">Transmembrane helix</keyword>
<dbReference type="EMBL" id="KN840453">
    <property type="protein sequence ID" value="KIP10619.1"/>
    <property type="molecule type" value="Genomic_DNA"/>
</dbReference>
<feature type="transmembrane region" description="Helical" evidence="1">
    <location>
        <begin position="67"/>
        <end position="86"/>
    </location>
</feature>
<dbReference type="Proteomes" id="UP000053257">
    <property type="component" value="Unassembled WGS sequence"/>
</dbReference>
<evidence type="ECO:0000256" key="1">
    <source>
        <dbReference type="SAM" id="Phobius"/>
    </source>
</evidence>
<protein>
    <recommendedName>
        <fullName evidence="4">MARVEL domain-containing protein</fullName>
    </recommendedName>
</protein>
<evidence type="ECO:0008006" key="4">
    <source>
        <dbReference type="Google" id="ProtNLM"/>
    </source>
</evidence>
<feature type="transmembrane region" description="Helical" evidence="1">
    <location>
        <begin position="126"/>
        <end position="146"/>
    </location>
</feature>
<accession>A0A0C3NYV3</accession>
<evidence type="ECO:0000313" key="3">
    <source>
        <dbReference type="Proteomes" id="UP000053257"/>
    </source>
</evidence>
<dbReference type="HOGENOM" id="CLU_104721_0_0_1"/>
<evidence type="ECO:0000313" key="2">
    <source>
        <dbReference type="EMBL" id="KIP10619.1"/>
    </source>
</evidence>
<keyword evidence="3" id="KW-1185">Reference proteome</keyword>
<feature type="transmembrane region" description="Helical" evidence="1">
    <location>
        <begin position="42"/>
        <end position="60"/>
    </location>
</feature>
<keyword evidence="1" id="KW-0812">Transmembrane</keyword>
<feature type="transmembrane region" description="Helical" evidence="1">
    <location>
        <begin position="12"/>
        <end position="36"/>
    </location>
</feature>
<proteinExistence type="predicted"/>
<dbReference type="AlphaFoldDB" id="A0A0C3NYV3"/>
<keyword evidence="1" id="KW-0472">Membrane</keyword>